<keyword evidence="4" id="KW-1185">Reference proteome</keyword>
<dbReference type="Pfam" id="PF19573">
    <property type="entry name" value="DUF6089"/>
    <property type="match status" value="1"/>
</dbReference>
<protein>
    <submittedName>
        <fullName evidence="3">Outer membrane beta-barrel protein</fullName>
    </submittedName>
</protein>
<dbReference type="InterPro" id="IPR045743">
    <property type="entry name" value="DUF6089"/>
</dbReference>
<dbReference type="EMBL" id="JACJJL010000017">
    <property type="protein sequence ID" value="MBM6662164.1"/>
    <property type="molecule type" value="Genomic_DNA"/>
</dbReference>
<dbReference type="Gene3D" id="2.40.160.20">
    <property type="match status" value="1"/>
</dbReference>
<organism evidence="3 4">
    <name type="scientific">Marseilla massiliensis</name>
    <dbReference type="NCBI Taxonomy" id="1841864"/>
    <lineage>
        <taxon>Bacteria</taxon>
        <taxon>Pseudomonadati</taxon>
        <taxon>Bacteroidota</taxon>
        <taxon>Bacteroidia</taxon>
        <taxon>Bacteroidales</taxon>
        <taxon>Prevotellaceae</taxon>
        <taxon>Marseilla</taxon>
    </lineage>
</organism>
<reference evidence="3 4" key="1">
    <citation type="journal article" date="2021" name="Sci. Rep.">
        <title>The distribution of antibiotic resistance genes in chicken gut microbiota commensals.</title>
        <authorList>
            <person name="Juricova H."/>
            <person name="Matiasovicova J."/>
            <person name="Kubasova T."/>
            <person name="Cejkova D."/>
            <person name="Rychlik I."/>
        </authorList>
    </citation>
    <scope>NUCLEOTIDE SEQUENCE [LARGE SCALE GENOMIC DNA]</scope>
    <source>
        <strain evidence="3 4">An819</strain>
    </source>
</reference>
<feature type="signal peptide" evidence="1">
    <location>
        <begin position="1"/>
        <end position="19"/>
    </location>
</feature>
<dbReference type="Proteomes" id="UP000764045">
    <property type="component" value="Unassembled WGS sequence"/>
</dbReference>
<sequence>MKKLLVIAMAMAAAITAGAQTDPEYRAEIGGGVGLLSYQGDFNGSILANNQVAGDLVAKYRFNPRMALGLDITYGKLKGSSADVSTWYPGLQDSVVSFSNTLVDAGLRFEYNFWPYGTGREYFGAKRLTPYVAIGLGLTYAKTPSGSVVTGNLPIGVGVKYKVATRLNLALEWAIHFSLSDKLDGTDDPYGIDSSGMFKNTDSYSMLRLSLTYDVWAKCRTCHNDRF</sequence>
<dbReference type="SUPFAM" id="SSF56925">
    <property type="entry name" value="OMPA-like"/>
    <property type="match status" value="1"/>
</dbReference>
<evidence type="ECO:0000256" key="1">
    <source>
        <dbReference type="SAM" id="SignalP"/>
    </source>
</evidence>
<feature type="chain" id="PRO_5037626489" evidence="1">
    <location>
        <begin position="20"/>
        <end position="227"/>
    </location>
</feature>
<proteinExistence type="predicted"/>
<dbReference type="InterPro" id="IPR011250">
    <property type="entry name" value="OMP/PagP_B-barrel"/>
</dbReference>
<dbReference type="RefSeq" id="WP_205110351.1">
    <property type="nucleotide sequence ID" value="NZ_JACJJL010000017.1"/>
</dbReference>
<evidence type="ECO:0000259" key="2">
    <source>
        <dbReference type="Pfam" id="PF19573"/>
    </source>
</evidence>
<name>A0A938WMV5_9BACT</name>
<gene>
    <name evidence="3" type="ORF">H6B30_10450</name>
</gene>
<dbReference type="AlphaFoldDB" id="A0A938WMV5"/>
<accession>A0A938WMV5</accession>
<comment type="caution">
    <text evidence="3">The sequence shown here is derived from an EMBL/GenBank/DDBJ whole genome shotgun (WGS) entry which is preliminary data.</text>
</comment>
<evidence type="ECO:0000313" key="3">
    <source>
        <dbReference type="EMBL" id="MBM6662164.1"/>
    </source>
</evidence>
<feature type="domain" description="DUF6089" evidence="2">
    <location>
        <begin position="4"/>
        <end position="222"/>
    </location>
</feature>
<keyword evidence="1" id="KW-0732">Signal</keyword>
<evidence type="ECO:0000313" key="4">
    <source>
        <dbReference type="Proteomes" id="UP000764045"/>
    </source>
</evidence>